<evidence type="ECO:0000256" key="1">
    <source>
        <dbReference type="SAM" id="MobiDB-lite"/>
    </source>
</evidence>
<feature type="region of interest" description="Disordered" evidence="1">
    <location>
        <begin position="71"/>
        <end position="90"/>
    </location>
</feature>
<dbReference type="Proteomes" id="UP001295684">
    <property type="component" value="Unassembled WGS sequence"/>
</dbReference>
<gene>
    <name evidence="2" type="ORF">ECRASSUSDP1_LOCUS13386</name>
</gene>
<organism evidence="2 3">
    <name type="scientific">Euplotes crassus</name>
    <dbReference type="NCBI Taxonomy" id="5936"/>
    <lineage>
        <taxon>Eukaryota</taxon>
        <taxon>Sar</taxon>
        <taxon>Alveolata</taxon>
        <taxon>Ciliophora</taxon>
        <taxon>Intramacronucleata</taxon>
        <taxon>Spirotrichea</taxon>
        <taxon>Hypotrichia</taxon>
        <taxon>Euplotida</taxon>
        <taxon>Euplotidae</taxon>
        <taxon>Moneuplotes</taxon>
    </lineage>
</organism>
<dbReference type="AlphaFoldDB" id="A0AAD1UNE3"/>
<dbReference type="PANTHER" id="PTHR36749:SF1">
    <property type="entry name" value="F7O18.3 PROTEIN"/>
    <property type="match status" value="1"/>
</dbReference>
<evidence type="ECO:0000313" key="2">
    <source>
        <dbReference type="EMBL" id="CAI2372059.1"/>
    </source>
</evidence>
<keyword evidence="3" id="KW-1185">Reference proteome</keyword>
<comment type="caution">
    <text evidence="2">The sequence shown here is derived from an EMBL/GenBank/DDBJ whole genome shotgun (WGS) entry which is preliminary data.</text>
</comment>
<protein>
    <submittedName>
        <fullName evidence="2">Uncharacterized protein</fullName>
    </submittedName>
</protein>
<name>A0AAD1UNE3_EUPCR</name>
<reference evidence="2" key="1">
    <citation type="submission" date="2023-07" db="EMBL/GenBank/DDBJ databases">
        <authorList>
            <consortium name="AG Swart"/>
            <person name="Singh M."/>
            <person name="Singh A."/>
            <person name="Seah K."/>
            <person name="Emmerich C."/>
        </authorList>
    </citation>
    <scope>NUCLEOTIDE SEQUENCE</scope>
    <source>
        <strain evidence="2">DP1</strain>
    </source>
</reference>
<accession>A0AAD1UNE3</accession>
<dbReference type="PANTHER" id="PTHR36749">
    <property type="entry name" value="F7O18.3 PROTEIN"/>
    <property type="match status" value="1"/>
</dbReference>
<sequence length="399" mass="47767">MEKTDIKGIEGITRIGQSTHSRFARENHNRHRSERMIDRYLVKSEKEGAMKYLDKLKFLKKINQKFTEKEAKEHEDLKKQEEEKKQKEKEELREKYKELDHYKALLRIMKYINKKGKYSKCLGLLNELLKRNIDFFCQNTLLNVIDSLVRNESRAENEEDRQILQELYSMFCQYAYFEQEQFQPEQLRMLENYIIPIHIESQFFTDDTYQFIKAAKALENVFEDLEDYTEEQDKHLETFKDPDEGSTLFKPADTEEKNELGIIQNDWIYGEIVTKDTDGFSFYNLDALARRKYFFSALKVLFPLHRHVWAKGTIKRLLQKIYRDSDKISDTERHEVNKMIETIEERENDTSRRTHKDFEFLDKKIMSSVGKTDEPIKDIRGNRLVVDGLGAWNSRQTNN</sequence>
<dbReference type="EMBL" id="CAMPGE010013322">
    <property type="protein sequence ID" value="CAI2372059.1"/>
    <property type="molecule type" value="Genomic_DNA"/>
</dbReference>
<evidence type="ECO:0000313" key="3">
    <source>
        <dbReference type="Proteomes" id="UP001295684"/>
    </source>
</evidence>
<proteinExistence type="predicted"/>